<protein>
    <submittedName>
        <fullName evidence="1">Uncharacterized protein</fullName>
    </submittedName>
</protein>
<organism evidence="1 2">
    <name type="scientific">Stylonychia lemnae</name>
    <name type="common">Ciliate</name>
    <dbReference type="NCBI Taxonomy" id="5949"/>
    <lineage>
        <taxon>Eukaryota</taxon>
        <taxon>Sar</taxon>
        <taxon>Alveolata</taxon>
        <taxon>Ciliophora</taxon>
        <taxon>Intramacronucleata</taxon>
        <taxon>Spirotrichea</taxon>
        <taxon>Stichotrichia</taxon>
        <taxon>Sporadotrichida</taxon>
        <taxon>Oxytrichidae</taxon>
        <taxon>Stylonychinae</taxon>
        <taxon>Stylonychia</taxon>
    </lineage>
</organism>
<dbReference type="Proteomes" id="UP000039865">
    <property type="component" value="Unassembled WGS sequence"/>
</dbReference>
<dbReference type="AlphaFoldDB" id="A0A078B5E3"/>
<reference evidence="1 2" key="1">
    <citation type="submission" date="2014-06" db="EMBL/GenBank/DDBJ databases">
        <authorList>
            <person name="Swart Estienne"/>
        </authorList>
    </citation>
    <scope>NUCLEOTIDE SEQUENCE [LARGE SCALE GENOMIC DNA]</scope>
    <source>
        <strain evidence="1 2">130c</strain>
    </source>
</reference>
<name>A0A078B5E3_STYLE</name>
<accession>A0A078B5E3</accession>
<dbReference type="InParanoid" id="A0A078B5E3"/>
<keyword evidence="2" id="KW-1185">Reference proteome</keyword>
<dbReference type="EMBL" id="CCKQ01016645">
    <property type="protein sequence ID" value="CDW88512.1"/>
    <property type="molecule type" value="Genomic_DNA"/>
</dbReference>
<evidence type="ECO:0000313" key="2">
    <source>
        <dbReference type="Proteomes" id="UP000039865"/>
    </source>
</evidence>
<sequence>MVIFQSNFDMFTPQDSYSTAPRQTIAKKPSIKRLLGQKKSSLQLNLNQSDLILPIINQKSKKIFEPLEIQVEPDWRAKILNESAINNAYLDLISERCTQVRKEMRRTIFQVGSSQRQYSQAVERINQVCKKKLDELGKIESEYQDSRPQPVIRPNIEPQKVFRVGKAVKRSVGRL</sequence>
<gene>
    <name evidence="1" type="primary">Contig6156.g6586</name>
    <name evidence="1" type="ORF">STYLEM_17634</name>
</gene>
<evidence type="ECO:0000313" key="1">
    <source>
        <dbReference type="EMBL" id="CDW88512.1"/>
    </source>
</evidence>
<proteinExistence type="predicted"/>